<dbReference type="Pfam" id="PF13641">
    <property type="entry name" value="Glyco_tranf_2_3"/>
    <property type="match status" value="1"/>
</dbReference>
<accession>X1L4S3</accession>
<reference evidence="4" key="1">
    <citation type="journal article" date="2014" name="Front. Microbiol.">
        <title>High frequency of phylogenetically diverse reductive dehalogenase-homologous genes in deep subseafloor sedimentary metagenomes.</title>
        <authorList>
            <person name="Kawai M."/>
            <person name="Futagami T."/>
            <person name="Toyoda A."/>
            <person name="Takaki Y."/>
            <person name="Nishi S."/>
            <person name="Hori S."/>
            <person name="Arai W."/>
            <person name="Tsubouchi T."/>
            <person name="Morono Y."/>
            <person name="Uchiyama I."/>
            <person name="Ito T."/>
            <person name="Fujiyama A."/>
            <person name="Inagaki F."/>
            <person name="Takami H."/>
        </authorList>
    </citation>
    <scope>NUCLEOTIDE SEQUENCE</scope>
    <source>
        <strain evidence="4">Expedition CK06-06</strain>
    </source>
</reference>
<feature type="non-terminal residue" evidence="4">
    <location>
        <position position="1"/>
    </location>
</feature>
<evidence type="ECO:0008006" key="5">
    <source>
        <dbReference type="Google" id="ProtNLM"/>
    </source>
</evidence>
<name>X1L4S3_9ZZZZ</name>
<dbReference type="PANTHER" id="PTHR43179">
    <property type="entry name" value="RHAMNOSYLTRANSFERASE WBBL"/>
    <property type="match status" value="1"/>
</dbReference>
<comment type="similarity">
    <text evidence="1">Belongs to the glycosyltransferase 2 family.</text>
</comment>
<dbReference type="SUPFAM" id="SSF53448">
    <property type="entry name" value="Nucleotide-diphospho-sugar transferases"/>
    <property type="match status" value="1"/>
</dbReference>
<keyword evidence="2" id="KW-0328">Glycosyltransferase</keyword>
<protein>
    <recommendedName>
        <fullName evidence="5">Glycosyltransferase 2-like domain-containing protein</fullName>
    </recommendedName>
</protein>
<dbReference type="EMBL" id="BARV01002906">
    <property type="protein sequence ID" value="GAH97439.1"/>
    <property type="molecule type" value="Genomic_DNA"/>
</dbReference>
<dbReference type="Gene3D" id="3.90.550.10">
    <property type="entry name" value="Spore Coat Polysaccharide Biosynthesis Protein SpsA, Chain A"/>
    <property type="match status" value="1"/>
</dbReference>
<evidence type="ECO:0000313" key="4">
    <source>
        <dbReference type="EMBL" id="GAH97439.1"/>
    </source>
</evidence>
<keyword evidence="3" id="KW-0808">Transferase</keyword>
<comment type="caution">
    <text evidence="4">The sequence shown here is derived from an EMBL/GenBank/DDBJ whole genome shotgun (WGS) entry which is preliminary data.</text>
</comment>
<gene>
    <name evidence="4" type="ORF">S06H3_07229</name>
</gene>
<dbReference type="InterPro" id="IPR029044">
    <property type="entry name" value="Nucleotide-diphossugar_trans"/>
</dbReference>
<dbReference type="GO" id="GO:0016757">
    <property type="term" value="F:glycosyltransferase activity"/>
    <property type="evidence" value="ECO:0007669"/>
    <property type="project" value="UniProtKB-KW"/>
</dbReference>
<organism evidence="4">
    <name type="scientific">marine sediment metagenome</name>
    <dbReference type="NCBI Taxonomy" id="412755"/>
    <lineage>
        <taxon>unclassified sequences</taxon>
        <taxon>metagenomes</taxon>
        <taxon>ecological metagenomes</taxon>
    </lineage>
</organism>
<proteinExistence type="inferred from homology"/>
<dbReference type="PANTHER" id="PTHR43179:SF12">
    <property type="entry name" value="GALACTOFURANOSYLTRANSFERASE GLFT2"/>
    <property type="match status" value="1"/>
</dbReference>
<dbReference type="AlphaFoldDB" id="X1L4S3"/>
<evidence type="ECO:0000256" key="2">
    <source>
        <dbReference type="ARBA" id="ARBA00022676"/>
    </source>
</evidence>
<sequence>VGEEIKVNLFVQSFLPENSVKISLGQNLICKREVGQDEVKATFSISKEQLFQAKNLINSAGIFIDKQGYGSDRGFEIFEEGQFDKMEEVFGTSGVSVLFRRDMLKDVGLFDEDFFMYYEDLDLCWRARYLNWKILYNPKSIVRHYHSGSSKEWSPLFTFHVLRNRLLTLLKNASFKMVIKSWLKYYLSLLYFSVYFFKCLIFEGKLDEMFKVRLKVAFDLILKLPKQLIKRLKIQSTKKIGFEEIYKWMEKGEKYKKDFSKM</sequence>
<evidence type="ECO:0000256" key="1">
    <source>
        <dbReference type="ARBA" id="ARBA00006739"/>
    </source>
</evidence>
<evidence type="ECO:0000256" key="3">
    <source>
        <dbReference type="ARBA" id="ARBA00022679"/>
    </source>
</evidence>